<sequence>MTVMSTADPLAAVHTYIAAFNDGDQAYLVLPATMTFSVGGTQVTQDGASFTGALGRSASGWRITAWAWTKGRQRQ</sequence>
<protein>
    <recommendedName>
        <fullName evidence="3">SnoaL-like domain-containing protein</fullName>
    </recommendedName>
</protein>
<keyword evidence="2" id="KW-1185">Reference proteome</keyword>
<name>A0A101A3V0_9MYCO</name>
<accession>A0A101A3V0</accession>
<gene>
    <name evidence="1" type="ORF">AU192_20750</name>
</gene>
<comment type="caution">
    <text evidence="1">The sequence shown here is derived from an EMBL/GenBank/DDBJ whole genome shotgun (WGS) entry which is preliminary data.</text>
</comment>
<dbReference type="EMBL" id="LQIR01000034">
    <property type="protein sequence ID" value="KUI12473.1"/>
    <property type="molecule type" value="Genomic_DNA"/>
</dbReference>
<dbReference type="Proteomes" id="UP000053707">
    <property type="component" value="Unassembled WGS sequence"/>
</dbReference>
<evidence type="ECO:0000313" key="2">
    <source>
        <dbReference type="Proteomes" id="UP000053707"/>
    </source>
</evidence>
<evidence type="ECO:0000313" key="1">
    <source>
        <dbReference type="EMBL" id="KUI12473.1"/>
    </source>
</evidence>
<proteinExistence type="predicted"/>
<reference evidence="1 2" key="1">
    <citation type="submission" date="2016-01" db="EMBL/GenBank/DDBJ databases">
        <authorList>
            <consortium name="TB Trials Study Group"/>
            <person name="Sutton G."/>
            <person name="Brinkac L."/>
            <person name="Sanka R."/>
            <person name="Adams M."/>
            <person name="Lau E.L."/>
            <person name="Macaden R."/>
            <person name="Grewal H.M.S."/>
        </authorList>
    </citation>
    <scope>NUCLEOTIDE SEQUENCE [LARGE SCALE GENOMIC DNA]</scope>
    <source>
        <strain evidence="1 2">IS-1744</strain>
    </source>
</reference>
<organism evidence="1 2">
    <name type="scientific">Mycobacterium lehmannii</name>
    <dbReference type="NCBI Taxonomy" id="2048550"/>
    <lineage>
        <taxon>Bacteria</taxon>
        <taxon>Bacillati</taxon>
        <taxon>Actinomycetota</taxon>
        <taxon>Actinomycetes</taxon>
        <taxon>Mycobacteriales</taxon>
        <taxon>Mycobacteriaceae</taxon>
        <taxon>Mycobacterium</taxon>
    </lineage>
</organism>
<dbReference type="AlphaFoldDB" id="A0A101A3V0"/>
<evidence type="ECO:0008006" key="3">
    <source>
        <dbReference type="Google" id="ProtNLM"/>
    </source>
</evidence>